<protein>
    <submittedName>
        <fullName evidence="1">Uncharacterized protein</fullName>
    </submittedName>
</protein>
<keyword evidence="2" id="KW-1185">Reference proteome</keyword>
<evidence type="ECO:0000313" key="2">
    <source>
        <dbReference type="Proteomes" id="UP000499080"/>
    </source>
</evidence>
<dbReference type="EMBL" id="BGPR01005448">
    <property type="protein sequence ID" value="GBN10292.1"/>
    <property type="molecule type" value="Genomic_DNA"/>
</dbReference>
<organism evidence="1 2">
    <name type="scientific">Araneus ventricosus</name>
    <name type="common">Orbweaver spider</name>
    <name type="synonym">Epeira ventricosa</name>
    <dbReference type="NCBI Taxonomy" id="182803"/>
    <lineage>
        <taxon>Eukaryota</taxon>
        <taxon>Metazoa</taxon>
        <taxon>Ecdysozoa</taxon>
        <taxon>Arthropoda</taxon>
        <taxon>Chelicerata</taxon>
        <taxon>Arachnida</taxon>
        <taxon>Araneae</taxon>
        <taxon>Araneomorphae</taxon>
        <taxon>Entelegynae</taxon>
        <taxon>Araneoidea</taxon>
        <taxon>Araneidae</taxon>
        <taxon>Araneus</taxon>
    </lineage>
</organism>
<accession>A0A4Y2L6Y1</accession>
<dbReference type="Proteomes" id="UP000499080">
    <property type="component" value="Unassembled WGS sequence"/>
</dbReference>
<dbReference type="AlphaFoldDB" id="A0A4Y2L6Y1"/>
<sequence length="114" mass="12784">MKRENDESLIEVGIEHEDTDDLMQLKKEDLLPEVETEPHFLVSDVEDTGGKSLNSQTVKSFATENIERKYEAMDTSEMISNESGATKDEPDVAVDNFSLSHKLHGPESLPNYGE</sequence>
<gene>
    <name evidence="1" type="ORF">AVEN_54460_1</name>
</gene>
<comment type="caution">
    <text evidence="1">The sequence shown here is derived from an EMBL/GenBank/DDBJ whole genome shotgun (WGS) entry which is preliminary data.</text>
</comment>
<reference evidence="1 2" key="1">
    <citation type="journal article" date="2019" name="Sci. Rep.">
        <title>Orb-weaving spider Araneus ventricosus genome elucidates the spidroin gene catalogue.</title>
        <authorList>
            <person name="Kono N."/>
            <person name="Nakamura H."/>
            <person name="Ohtoshi R."/>
            <person name="Moran D.A.P."/>
            <person name="Shinohara A."/>
            <person name="Yoshida Y."/>
            <person name="Fujiwara M."/>
            <person name="Mori M."/>
            <person name="Tomita M."/>
            <person name="Arakawa K."/>
        </authorList>
    </citation>
    <scope>NUCLEOTIDE SEQUENCE [LARGE SCALE GENOMIC DNA]</scope>
</reference>
<evidence type="ECO:0000313" key="1">
    <source>
        <dbReference type="EMBL" id="GBN10292.1"/>
    </source>
</evidence>
<proteinExistence type="predicted"/>
<name>A0A4Y2L6Y1_ARAVE</name>